<dbReference type="KEGG" id="uam:UABAM_02633"/>
<evidence type="ECO:0000313" key="6">
    <source>
        <dbReference type="EMBL" id="BBM84276.1"/>
    </source>
</evidence>
<keyword evidence="7" id="KW-1185">Reference proteome</keyword>
<dbReference type="OrthoDB" id="280842at2"/>
<evidence type="ECO:0000313" key="7">
    <source>
        <dbReference type="Proteomes" id="UP000326354"/>
    </source>
</evidence>
<dbReference type="InterPro" id="IPR012292">
    <property type="entry name" value="Globin/Proto"/>
</dbReference>
<keyword evidence="1" id="KW-0813">Transport</keyword>
<keyword evidence="3 5" id="KW-0479">Metal-binding</keyword>
<dbReference type="GO" id="GO:0046872">
    <property type="term" value="F:metal ion binding"/>
    <property type="evidence" value="ECO:0007669"/>
    <property type="project" value="UniProtKB-KW"/>
</dbReference>
<dbReference type="Proteomes" id="UP000326354">
    <property type="component" value="Chromosome"/>
</dbReference>
<accession>A0A5S9F340</accession>
<dbReference type="PROSITE" id="PS51257">
    <property type="entry name" value="PROKAR_LIPOPROTEIN"/>
    <property type="match status" value="1"/>
</dbReference>
<dbReference type="CDD" id="cd00454">
    <property type="entry name" value="TrHb1_N"/>
    <property type="match status" value="1"/>
</dbReference>
<evidence type="ECO:0000256" key="1">
    <source>
        <dbReference type="ARBA" id="ARBA00022448"/>
    </source>
</evidence>
<evidence type="ECO:0000256" key="4">
    <source>
        <dbReference type="ARBA" id="ARBA00023004"/>
    </source>
</evidence>
<feature type="binding site" description="distal binding residue" evidence="5">
    <location>
        <position position="121"/>
    </location>
    <ligand>
        <name>heme</name>
        <dbReference type="ChEBI" id="CHEBI:30413"/>
    </ligand>
    <ligandPart>
        <name>Fe</name>
        <dbReference type="ChEBI" id="CHEBI:18248"/>
    </ligandPart>
</feature>
<protein>
    <submittedName>
        <fullName evidence="6">Group 1 truncated hemoglobin</fullName>
    </submittedName>
</protein>
<evidence type="ECO:0000256" key="3">
    <source>
        <dbReference type="ARBA" id="ARBA00022723"/>
    </source>
</evidence>
<reference evidence="6 7" key="1">
    <citation type="submission" date="2019-08" db="EMBL/GenBank/DDBJ databases">
        <title>Complete genome sequence of Candidatus Uab amorphum.</title>
        <authorList>
            <person name="Shiratori T."/>
            <person name="Suzuki S."/>
            <person name="Kakizawa Y."/>
            <person name="Ishida K."/>
        </authorList>
    </citation>
    <scope>NUCLEOTIDE SEQUENCE [LARGE SCALE GENOMIC DNA]</scope>
    <source>
        <strain evidence="6 7">SRT547</strain>
    </source>
</reference>
<dbReference type="SUPFAM" id="SSF46458">
    <property type="entry name" value="Globin-like"/>
    <property type="match status" value="1"/>
</dbReference>
<dbReference type="Gene3D" id="1.10.490.10">
    <property type="entry name" value="Globins"/>
    <property type="match status" value="1"/>
</dbReference>
<dbReference type="AlphaFoldDB" id="A0A5S9F340"/>
<sequence>MKYLGFILIVNLLFVGCCGCGSKDKENEKQEIQQVEQEQETKQEKTEEAPKESLYNRIGGDPVVDKAVRLFYDKLLQDEEISVFFGNTNLEENIQKQKAFFNMIFGGPSIEYTEEQLRQVHRPLIQMGLNAIHFERFVTLMIESLVLSGVNQEEANEIRDICNSYQDVILDKKNR</sequence>
<dbReference type="InterPro" id="IPR009050">
    <property type="entry name" value="Globin-like_sf"/>
</dbReference>
<organism evidence="6 7">
    <name type="scientific">Uabimicrobium amorphum</name>
    <dbReference type="NCBI Taxonomy" id="2596890"/>
    <lineage>
        <taxon>Bacteria</taxon>
        <taxon>Pseudomonadati</taxon>
        <taxon>Planctomycetota</taxon>
        <taxon>Candidatus Uabimicrobiia</taxon>
        <taxon>Candidatus Uabimicrobiales</taxon>
        <taxon>Candidatus Uabimicrobiaceae</taxon>
        <taxon>Candidatus Uabimicrobium</taxon>
    </lineage>
</organism>
<evidence type="ECO:0000256" key="5">
    <source>
        <dbReference type="PIRSR" id="PIRSR601486-1"/>
    </source>
</evidence>
<name>A0A5S9F340_UABAM</name>
<dbReference type="InterPro" id="IPR001486">
    <property type="entry name" value="Hemoglobin_trunc"/>
</dbReference>
<gene>
    <name evidence="6" type="ORF">UABAM_02633</name>
</gene>
<proteinExistence type="predicted"/>
<keyword evidence="2 5" id="KW-0349">Heme</keyword>
<keyword evidence="4 5" id="KW-0408">Iron</keyword>
<dbReference type="Pfam" id="PF01152">
    <property type="entry name" value="Bac_globin"/>
    <property type="match status" value="1"/>
</dbReference>
<dbReference type="RefSeq" id="WP_151968442.1">
    <property type="nucleotide sequence ID" value="NZ_AP019860.1"/>
</dbReference>
<dbReference type="GO" id="GO:0019825">
    <property type="term" value="F:oxygen binding"/>
    <property type="evidence" value="ECO:0007669"/>
    <property type="project" value="InterPro"/>
</dbReference>
<evidence type="ECO:0000256" key="2">
    <source>
        <dbReference type="ARBA" id="ARBA00022617"/>
    </source>
</evidence>
<dbReference type="GO" id="GO:0020037">
    <property type="term" value="F:heme binding"/>
    <property type="evidence" value="ECO:0007669"/>
    <property type="project" value="InterPro"/>
</dbReference>
<dbReference type="EMBL" id="AP019860">
    <property type="protein sequence ID" value="BBM84276.1"/>
    <property type="molecule type" value="Genomic_DNA"/>
</dbReference>